<dbReference type="VEuPathDB" id="FungiDB:H310_07193"/>
<dbReference type="GeneID" id="20084243"/>
<dbReference type="STRING" id="157072.A0A024U3Z0"/>
<dbReference type="InterPro" id="IPR051320">
    <property type="entry name" value="Viral_Replic_Matur_Polypro"/>
</dbReference>
<protein>
    <submittedName>
        <fullName evidence="1">Uncharacterized protein</fullName>
    </submittedName>
</protein>
<dbReference type="PANTHER" id="PTHR33064:SF37">
    <property type="entry name" value="RIBONUCLEASE H"/>
    <property type="match status" value="1"/>
</dbReference>
<dbReference type="RefSeq" id="XP_008870757.1">
    <property type="nucleotide sequence ID" value="XM_008872535.1"/>
</dbReference>
<gene>
    <name evidence="1" type="ORF">H310_07193</name>
</gene>
<dbReference type="Gene3D" id="3.10.10.10">
    <property type="entry name" value="HIV Type 1 Reverse Transcriptase, subunit A, domain 1"/>
    <property type="match status" value="1"/>
</dbReference>
<organism evidence="1">
    <name type="scientific">Aphanomyces invadans</name>
    <dbReference type="NCBI Taxonomy" id="157072"/>
    <lineage>
        <taxon>Eukaryota</taxon>
        <taxon>Sar</taxon>
        <taxon>Stramenopiles</taxon>
        <taxon>Oomycota</taxon>
        <taxon>Saprolegniomycetes</taxon>
        <taxon>Saprolegniales</taxon>
        <taxon>Verrucalvaceae</taxon>
        <taxon>Aphanomyces</taxon>
    </lineage>
</organism>
<evidence type="ECO:0000313" key="1">
    <source>
        <dbReference type="EMBL" id="ETW00622.1"/>
    </source>
</evidence>
<dbReference type="OrthoDB" id="76385at2759"/>
<dbReference type="PANTHER" id="PTHR33064">
    <property type="entry name" value="POL PROTEIN"/>
    <property type="match status" value="1"/>
</dbReference>
<sequence>MEKIADPDGEIKRILDGKVLEAVDRGLSAAQEDELRRILKRHVGVFRLDFGRELPVDVEPLKVRLKEVHSVAVSVKCAMRSYPPAHMDFLKKHVKSSSLARLQKQSCDMGGSAANRGEENSGRGYWQLPLHPSCQMWYSFMTSFGGYTPTRILMCQTDAVAFCQTVVNQMFGELLYAGVLGWLGDLLGYADSVDKLIVLLDKVPAICEKGLCALETPVTGADLQQFVCATNWMRSSIPNYAELIGPLRQLLDVAAKAAGGSKKTALARTKLAAVGWAAEHDDCFAAVKETLQRMQGFHLFANPRNLLYIFNPLGYNSNMARYQAHKLQRWAMVMTSFPYTLEHVAGEDNVWAKLLSRWVSPLQDNDFTWPTAATILEVLQPARSTAGEHAVEDGVTWSDHDGFFLTVGGEIWIPPGGVVERFDWPNIKEDVKAFVSSCLHCLCVDGTMLPPAEMVPPRQPAEVLCDSALDVADDLKENAAFGDEGFFVEALLGAARCAEGKYEVRVK</sequence>
<dbReference type="eggNOG" id="ENOG502SR92">
    <property type="taxonomic scope" value="Eukaryota"/>
</dbReference>
<dbReference type="InterPro" id="IPR043502">
    <property type="entry name" value="DNA/RNA_pol_sf"/>
</dbReference>
<dbReference type="Gene3D" id="3.30.70.270">
    <property type="match status" value="2"/>
</dbReference>
<accession>A0A024U3Z0</accession>
<dbReference type="InterPro" id="IPR043128">
    <property type="entry name" value="Rev_trsase/Diguanyl_cyclase"/>
</dbReference>
<dbReference type="AlphaFoldDB" id="A0A024U3Z0"/>
<dbReference type="SUPFAM" id="SSF56672">
    <property type="entry name" value="DNA/RNA polymerases"/>
    <property type="match status" value="1"/>
</dbReference>
<name>A0A024U3Z0_9STRA</name>
<dbReference type="EMBL" id="KI913964">
    <property type="protein sequence ID" value="ETW00622.1"/>
    <property type="molecule type" value="Genomic_DNA"/>
</dbReference>
<reference evidence="1" key="1">
    <citation type="submission" date="2013-12" db="EMBL/GenBank/DDBJ databases">
        <title>The Genome Sequence of Aphanomyces invadans NJM9701.</title>
        <authorList>
            <consortium name="The Broad Institute Genomics Platform"/>
            <person name="Russ C."/>
            <person name="Tyler B."/>
            <person name="van West P."/>
            <person name="Dieguez-Uribeondo J."/>
            <person name="Young S.K."/>
            <person name="Zeng Q."/>
            <person name="Gargeya S."/>
            <person name="Fitzgerald M."/>
            <person name="Abouelleil A."/>
            <person name="Alvarado L."/>
            <person name="Chapman S.B."/>
            <person name="Gainer-Dewar J."/>
            <person name="Goldberg J."/>
            <person name="Griggs A."/>
            <person name="Gujja S."/>
            <person name="Hansen M."/>
            <person name="Howarth C."/>
            <person name="Imamovic A."/>
            <person name="Ireland A."/>
            <person name="Larimer J."/>
            <person name="McCowan C."/>
            <person name="Murphy C."/>
            <person name="Pearson M."/>
            <person name="Poon T.W."/>
            <person name="Priest M."/>
            <person name="Roberts A."/>
            <person name="Saif S."/>
            <person name="Shea T."/>
            <person name="Sykes S."/>
            <person name="Wortman J."/>
            <person name="Nusbaum C."/>
            <person name="Birren B."/>
        </authorList>
    </citation>
    <scope>NUCLEOTIDE SEQUENCE [LARGE SCALE GENOMIC DNA]</scope>
    <source>
        <strain evidence="1">NJM9701</strain>
    </source>
</reference>
<proteinExistence type="predicted"/>